<keyword evidence="2" id="KW-1185">Reference proteome</keyword>
<name>A0A7W8HEB7_9FIRM</name>
<reference evidence="1 2" key="1">
    <citation type="submission" date="2020-08" db="EMBL/GenBank/DDBJ databases">
        <title>Genomic Encyclopedia of Type Strains, Phase IV (KMG-IV): sequencing the most valuable type-strain genomes for metagenomic binning, comparative biology and taxonomic classification.</title>
        <authorList>
            <person name="Goeker M."/>
        </authorList>
    </citation>
    <scope>NUCLEOTIDE SEQUENCE [LARGE SCALE GENOMIC DNA]</scope>
    <source>
        <strain evidence="1 2">DSM 106146</strain>
    </source>
</reference>
<gene>
    <name evidence="1" type="ORF">HNP82_003545</name>
</gene>
<sequence>MKKFDYVTTSKILLPPEIVQIMGSIHEHKGKQDLFLKANIRTF</sequence>
<protein>
    <submittedName>
        <fullName evidence="1">Uncharacterized protein</fullName>
    </submittedName>
</protein>
<organism evidence="1 2">
    <name type="scientific">Catenibacillus scindens</name>
    <dbReference type="NCBI Taxonomy" id="673271"/>
    <lineage>
        <taxon>Bacteria</taxon>
        <taxon>Bacillati</taxon>
        <taxon>Bacillota</taxon>
        <taxon>Clostridia</taxon>
        <taxon>Lachnospirales</taxon>
        <taxon>Lachnospiraceae</taxon>
        <taxon>Catenibacillus</taxon>
    </lineage>
</organism>
<proteinExistence type="predicted"/>
<dbReference type="Proteomes" id="UP000543642">
    <property type="component" value="Unassembled WGS sequence"/>
</dbReference>
<dbReference type="RefSeq" id="WP_279288934.1">
    <property type="nucleotide sequence ID" value="NZ_JACHFW010000033.1"/>
</dbReference>
<dbReference type="EMBL" id="JACHFW010000033">
    <property type="protein sequence ID" value="MBB5266388.1"/>
    <property type="molecule type" value="Genomic_DNA"/>
</dbReference>
<accession>A0A7W8HEB7</accession>
<evidence type="ECO:0000313" key="2">
    <source>
        <dbReference type="Proteomes" id="UP000543642"/>
    </source>
</evidence>
<dbReference type="AlphaFoldDB" id="A0A7W8HEB7"/>
<evidence type="ECO:0000313" key="1">
    <source>
        <dbReference type="EMBL" id="MBB5266388.1"/>
    </source>
</evidence>
<comment type="caution">
    <text evidence="1">The sequence shown here is derived from an EMBL/GenBank/DDBJ whole genome shotgun (WGS) entry which is preliminary data.</text>
</comment>